<organism evidence="3 4">
    <name type="scientific">Mucilaginibacter antarcticus</name>
    <dbReference type="NCBI Taxonomy" id="1855725"/>
    <lineage>
        <taxon>Bacteria</taxon>
        <taxon>Pseudomonadati</taxon>
        <taxon>Bacteroidota</taxon>
        <taxon>Sphingobacteriia</taxon>
        <taxon>Sphingobacteriales</taxon>
        <taxon>Sphingobacteriaceae</taxon>
        <taxon>Mucilaginibacter</taxon>
    </lineage>
</organism>
<dbReference type="Gene3D" id="3.40.50.1820">
    <property type="entry name" value="alpha/beta hydrolase"/>
    <property type="match status" value="1"/>
</dbReference>
<dbReference type="PRINTS" id="PR00412">
    <property type="entry name" value="EPOXHYDRLASE"/>
</dbReference>
<protein>
    <submittedName>
        <fullName evidence="3">Alpha/beta fold hydrolase</fullName>
    </submittedName>
</protein>
<gene>
    <name evidence="3" type="ORF">ACFSYC_12255</name>
</gene>
<feature type="domain" description="AB hydrolase-1" evidence="2">
    <location>
        <begin position="34"/>
        <end position="270"/>
    </location>
</feature>
<reference evidence="4" key="1">
    <citation type="journal article" date="2019" name="Int. J. Syst. Evol. Microbiol.">
        <title>The Global Catalogue of Microorganisms (GCM) 10K type strain sequencing project: providing services to taxonomists for standard genome sequencing and annotation.</title>
        <authorList>
            <consortium name="The Broad Institute Genomics Platform"/>
            <consortium name="The Broad Institute Genome Sequencing Center for Infectious Disease"/>
            <person name="Wu L."/>
            <person name="Ma J."/>
        </authorList>
    </citation>
    <scope>NUCLEOTIDE SEQUENCE [LARGE SCALE GENOMIC DNA]</scope>
    <source>
        <strain evidence="4">KCTC 52232</strain>
    </source>
</reference>
<sequence>MNNSFSPINTDGMEHHFATVNNLQFHYVVSGQGPVIVLLHGMAGTWYTWRHVIPSLARHYTVLAPDLRGFGDSDKPATGYEKKTMAKDVHDLLNQLGYHSYFIAGHDFGGPIAYALSAAYPESVRKLAVFESLLLLPTEKVALPAWFVPFFQTPEIPEMLLKGREREFLKTWMNQLTINKSAISGEDLDEYARTYALPGAVEAGAELYRAFPKDLEDNTASSKDKLTIPVLAYGAESVMKDNTLLSFQAVANNVRGGVVPDCGHFVPEEQPEFVVKQLLAFFGE</sequence>
<dbReference type="InterPro" id="IPR000639">
    <property type="entry name" value="Epox_hydrolase-like"/>
</dbReference>
<evidence type="ECO:0000313" key="4">
    <source>
        <dbReference type="Proteomes" id="UP001597601"/>
    </source>
</evidence>
<accession>A0ABW5XNV2</accession>
<dbReference type="GO" id="GO:0016787">
    <property type="term" value="F:hydrolase activity"/>
    <property type="evidence" value="ECO:0007669"/>
    <property type="project" value="UniProtKB-KW"/>
</dbReference>
<dbReference type="Pfam" id="PF00561">
    <property type="entry name" value="Abhydrolase_1"/>
    <property type="match status" value="1"/>
</dbReference>
<dbReference type="PANTHER" id="PTHR43329">
    <property type="entry name" value="EPOXIDE HYDROLASE"/>
    <property type="match status" value="1"/>
</dbReference>
<dbReference type="InterPro" id="IPR000073">
    <property type="entry name" value="AB_hydrolase_1"/>
</dbReference>
<proteinExistence type="predicted"/>
<name>A0ABW5XNV2_9SPHI</name>
<evidence type="ECO:0000256" key="1">
    <source>
        <dbReference type="ARBA" id="ARBA00022801"/>
    </source>
</evidence>
<keyword evidence="1 3" id="KW-0378">Hydrolase</keyword>
<dbReference type="InterPro" id="IPR029058">
    <property type="entry name" value="AB_hydrolase_fold"/>
</dbReference>
<keyword evidence="4" id="KW-1185">Reference proteome</keyword>
<dbReference type="Proteomes" id="UP001597601">
    <property type="component" value="Unassembled WGS sequence"/>
</dbReference>
<evidence type="ECO:0000313" key="3">
    <source>
        <dbReference type="EMBL" id="MFD2865464.1"/>
    </source>
</evidence>
<dbReference type="PRINTS" id="PR00111">
    <property type="entry name" value="ABHYDROLASE"/>
</dbReference>
<evidence type="ECO:0000259" key="2">
    <source>
        <dbReference type="Pfam" id="PF00561"/>
    </source>
</evidence>
<dbReference type="SUPFAM" id="SSF53474">
    <property type="entry name" value="alpha/beta-Hydrolases"/>
    <property type="match status" value="1"/>
</dbReference>
<dbReference type="RefSeq" id="WP_377127838.1">
    <property type="nucleotide sequence ID" value="NZ_JBHUON010000014.1"/>
</dbReference>
<dbReference type="EMBL" id="JBHUON010000014">
    <property type="protein sequence ID" value="MFD2865464.1"/>
    <property type="molecule type" value="Genomic_DNA"/>
</dbReference>
<comment type="caution">
    <text evidence="3">The sequence shown here is derived from an EMBL/GenBank/DDBJ whole genome shotgun (WGS) entry which is preliminary data.</text>
</comment>